<dbReference type="InterPro" id="IPR039273">
    <property type="entry name" value="TEPSIN"/>
</dbReference>
<dbReference type="RefSeq" id="XP_002768182.1">
    <property type="nucleotide sequence ID" value="XM_002768136.1"/>
</dbReference>
<dbReference type="InParanoid" id="C5LR15"/>
<feature type="region of interest" description="Disordered" evidence="1">
    <location>
        <begin position="351"/>
        <end position="405"/>
    </location>
</feature>
<proteinExistence type="predicted"/>
<name>C5LR15_PERM5</name>
<dbReference type="GO" id="GO:0032588">
    <property type="term" value="C:trans-Golgi network membrane"/>
    <property type="evidence" value="ECO:0007669"/>
    <property type="project" value="TreeGrafter"/>
</dbReference>
<feature type="compositionally biased region" description="Polar residues" evidence="1">
    <location>
        <begin position="138"/>
        <end position="148"/>
    </location>
</feature>
<dbReference type="OMA" id="DPHTRAK"/>
<feature type="compositionally biased region" description="Polar residues" evidence="1">
    <location>
        <begin position="122"/>
        <end position="131"/>
    </location>
</feature>
<evidence type="ECO:0000313" key="3">
    <source>
        <dbReference type="Proteomes" id="UP000007800"/>
    </source>
</evidence>
<sequence>MAYSQSGYSNFQSRIEGYGNTAYDGQDESLQSRASAAGSKLASEVGATVSAFQDGSMYSTIREQAGEAASVISQAAWGVAEWFRPSTTSNGYSTPGNAYVNNNVPSYSTPTAPPQSAYPGYGNSSGYSAQPSRKPWGNNATPSVTPARSSGPPVPVQPVAEASSTARGVSGALPKGKYEAQLVKQVTAPGGTRVKPSEAVLREFYHKVRNLDLAVVGKELAKTMNATGATWQHRLRVLYVVDGLWAQGLEEPVEAVKEECAITALAELAVDPHTRAKAVPILKEWGMDVDGLATSAGVKSRGDVTASATGDLLDLGESGKPSWPVGNGLPPSTVSPTAVEAPLIGSTPAQSVISTAPSSRQASPANSRGKASAFSFVNKAPPSAAKVASNTSDEPASTTANLLDL</sequence>
<reference evidence="2 3" key="1">
    <citation type="submission" date="2008-07" db="EMBL/GenBank/DDBJ databases">
        <authorList>
            <person name="El-Sayed N."/>
            <person name="Caler E."/>
            <person name="Inman J."/>
            <person name="Amedeo P."/>
            <person name="Hass B."/>
            <person name="Wortman J."/>
        </authorList>
    </citation>
    <scope>NUCLEOTIDE SEQUENCE [LARGE SCALE GENOMIC DNA]</scope>
    <source>
        <strain evidence="3">ATCC 50983 / TXsc</strain>
    </source>
</reference>
<protein>
    <recommendedName>
        <fullName evidence="4">VHS domain-containing protein</fullName>
    </recommendedName>
</protein>
<dbReference type="EMBL" id="GG684654">
    <property type="protein sequence ID" value="EER00900.1"/>
    <property type="molecule type" value="Genomic_DNA"/>
</dbReference>
<organism evidence="3">
    <name type="scientific">Perkinsus marinus (strain ATCC 50983 / TXsc)</name>
    <dbReference type="NCBI Taxonomy" id="423536"/>
    <lineage>
        <taxon>Eukaryota</taxon>
        <taxon>Sar</taxon>
        <taxon>Alveolata</taxon>
        <taxon>Perkinsozoa</taxon>
        <taxon>Perkinsea</taxon>
        <taxon>Perkinsida</taxon>
        <taxon>Perkinsidae</taxon>
        <taxon>Perkinsus</taxon>
    </lineage>
</organism>
<feature type="compositionally biased region" description="Polar residues" evidence="1">
    <location>
        <begin position="388"/>
        <end position="405"/>
    </location>
</feature>
<keyword evidence="3" id="KW-1185">Reference proteome</keyword>
<dbReference type="Proteomes" id="UP000007800">
    <property type="component" value="Unassembled WGS sequence"/>
</dbReference>
<gene>
    <name evidence="2" type="ORF">Pmar_PMAR002970</name>
</gene>
<dbReference type="PANTHER" id="PTHR21514">
    <property type="entry name" value="AP-4 COMPLEX ACCESSORY SUBUNIT TEPSIN"/>
    <property type="match status" value="1"/>
</dbReference>
<dbReference type="AlphaFoldDB" id="C5LR15"/>
<evidence type="ECO:0000256" key="1">
    <source>
        <dbReference type="SAM" id="MobiDB-lite"/>
    </source>
</evidence>
<accession>C5LR15</accession>
<feature type="compositionally biased region" description="Polar residues" evidence="1">
    <location>
        <begin position="351"/>
        <end position="366"/>
    </location>
</feature>
<dbReference type="PANTHER" id="PTHR21514:SF0">
    <property type="entry name" value="AP-4 COMPLEX ACCESSORY SUBUNIT TEPSIN"/>
    <property type="match status" value="1"/>
</dbReference>
<evidence type="ECO:0000313" key="2">
    <source>
        <dbReference type="EMBL" id="EER00900.1"/>
    </source>
</evidence>
<feature type="region of interest" description="Disordered" evidence="1">
    <location>
        <begin position="105"/>
        <end position="171"/>
    </location>
</feature>
<dbReference type="GeneID" id="9044090"/>
<evidence type="ECO:0008006" key="4">
    <source>
        <dbReference type="Google" id="ProtNLM"/>
    </source>
</evidence>
<dbReference type="OrthoDB" id="444008at2759"/>